<feature type="coiled-coil region" evidence="1">
    <location>
        <begin position="33"/>
        <end position="60"/>
    </location>
</feature>
<reference evidence="3 4" key="1">
    <citation type="journal article" date="2018" name="Evol. Lett.">
        <title>Horizontal gene cluster transfer increased hallucinogenic mushroom diversity.</title>
        <authorList>
            <person name="Reynolds H.T."/>
            <person name="Vijayakumar V."/>
            <person name="Gluck-Thaler E."/>
            <person name="Korotkin H.B."/>
            <person name="Matheny P.B."/>
            <person name="Slot J.C."/>
        </authorList>
    </citation>
    <scope>NUCLEOTIDE SEQUENCE [LARGE SCALE GENOMIC DNA]</scope>
    <source>
        <strain evidence="3 4">SRW20</strain>
    </source>
</reference>
<dbReference type="EMBL" id="NHYE01000619">
    <property type="protein sequence ID" value="PPR04497.1"/>
    <property type="molecule type" value="Genomic_DNA"/>
</dbReference>
<accession>A0A409YN35</accession>
<dbReference type="Gene3D" id="1.20.1280.50">
    <property type="match status" value="1"/>
</dbReference>
<dbReference type="AlphaFoldDB" id="A0A409YN35"/>
<keyword evidence="1" id="KW-0175">Coiled coil</keyword>
<dbReference type="InParanoid" id="A0A409YN35"/>
<dbReference type="Proteomes" id="UP000284706">
    <property type="component" value="Unassembled WGS sequence"/>
</dbReference>
<protein>
    <recommendedName>
        <fullName evidence="2">F-box domain-containing protein</fullName>
    </recommendedName>
</protein>
<evidence type="ECO:0000256" key="1">
    <source>
        <dbReference type="SAM" id="Coils"/>
    </source>
</evidence>
<evidence type="ECO:0000313" key="4">
    <source>
        <dbReference type="Proteomes" id="UP000284706"/>
    </source>
</evidence>
<proteinExistence type="predicted"/>
<dbReference type="OrthoDB" id="2269034at2759"/>
<gene>
    <name evidence="3" type="ORF">CVT26_002408</name>
</gene>
<comment type="caution">
    <text evidence="3">The sequence shown here is derived from an EMBL/GenBank/DDBJ whole genome shotgun (WGS) entry which is preliminary data.</text>
</comment>
<feature type="domain" description="F-box" evidence="2">
    <location>
        <begin position="76"/>
        <end position="146"/>
    </location>
</feature>
<dbReference type="Pfam" id="PF12937">
    <property type="entry name" value="F-box-like"/>
    <property type="match status" value="1"/>
</dbReference>
<organism evidence="3 4">
    <name type="scientific">Gymnopilus dilepis</name>
    <dbReference type="NCBI Taxonomy" id="231916"/>
    <lineage>
        <taxon>Eukaryota</taxon>
        <taxon>Fungi</taxon>
        <taxon>Dikarya</taxon>
        <taxon>Basidiomycota</taxon>
        <taxon>Agaricomycotina</taxon>
        <taxon>Agaricomycetes</taxon>
        <taxon>Agaricomycetidae</taxon>
        <taxon>Agaricales</taxon>
        <taxon>Agaricineae</taxon>
        <taxon>Hymenogastraceae</taxon>
        <taxon>Gymnopilus</taxon>
    </lineage>
</organism>
<sequence>MVCLVCQPPALPQPPHGCHLLPDVLECSSCRELKDIESQISRVREALSEAQISLNALLKRHQETRTRINHAHDSLFSRLPLEVISTVFQHLVPRIPFDRRPLGDLVRPKELGWTYISPLLVLGAVSRDWRRITRSTPSLWRSIVIRLNMPKLDSYVDLVRGWLERSGSLTLFIKVYFDFDSEWVNPEDVHAMVNIVNQHSGRWEMLDLQLPACLIALFCGDQHSPSVLRYLRLASLDEDDVDKIFIMDNTVPRPTDVYIYNIPCASISIGWDNVTWLKAENLQLFDYLQLMKRGPLIRYCCFLPVYARESNLPMDNMVHNHIEELVMKYPRQAWADAFFSHVILPSLKKLVLISRGEEFTFQTLASHLGKSSCHLQELALAKVIIATEDLINFLKDQNFGLSQGWTILSRAVFRLIFLSRYQVADSDEPFLPNLKLLYYDALWPFSWKSVARILSPPDRPGNPQRRPLKTLQLRVHKKTRRVKASIPLLDKDSASSLLSAAKAGVDIRVYSCISDHEYSDIFAESTRHHGLVDNSADTSNSNVPRAIVAG</sequence>
<dbReference type="InterPro" id="IPR001810">
    <property type="entry name" value="F-box_dom"/>
</dbReference>
<evidence type="ECO:0000313" key="3">
    <source>
        <dbReference type="EMBL" id="PPR04497.1"/>
    </source>
</evidence>
<keyword evidence="4" id="KW-1185">Reference proteome</keyword>
<evidence type="ECO:0000259" key="2">
    <source>
        <dbReference type="Pfam" id="PF12937"/>
    </source>
</evidence>
<name>A0A409YN35_9AGAR</name>